<evidence type="ECO:0000256" key="1">
    <source>
        <dbReference type="SAM" id="Coils"/>
    </source>
</evidence>
<evidence type="ECO:0000313" key="3">
    <source>
        <dbReference type="EMBL" id="NWR61074.1"/>
    </source>
</evidence>
<dbReference type="PANTHER" id="PTHR14332:SF3">
    <property type="entry name" value="DISRUPTED IN SCHIZOPHRENIA 1 PROTEIN"/>
    <property type="match status" value="1"/>
</dbReference>
<proteinExistence type="predicted"/>
<dbReference type="InterPro" id="IPR026081">
    <property type="entry name" value="DISC1"/>
</dbReference>
<feature type="coiled-coil region" evidence="1">
    <location>
        <begin position="347"/>
        <end position="374"/>
    </location>
</feature>
<sequence length="844" mass="95042">PDGQEHLMPTGSLRKKRLARRPGYMRPEAQQQKEFQSLGACKPFSPEELKHGRQHCGDFENYSLCRQCQNNFEFLCCSAANSAGAPANGVTTLATTRNVSGCCKNLSCCKSPRSENKVIAVYPAGATSNGDISAVCCTWKKRHGAEVSKPPKMYALDKTEVNNNCEYQNRDVSHSVGAHDSFSSNFSFIQLSLNLASGVSDAEGRSAVEGAEYVLHPSTAGYLQKPEEMAQTCEHLGALHCFSRPSEELEYENETTVNDKLQDCETVSLSDTDATFSYSTDSSDAASAGSSATSGYESSFTVSDHNWDTLMKKYEPVLQDCLLGNRSTLKIKSLILRLQRLQEKAIAEDDYDRADKFRQKLEELEKEKNSLKFQLPSRHPSISSFLNRFVTQVQAALRWASDHRHEEMQLWHENEQKLWRSTYQERMQVSATKRNQLFQEKKWLQKEIEDLRARLDVLEAKDQQLRREIEEQDRLIQSQDCELTALLGCVSLRELQEISKAVGDTLASSYQIPFSLDLPGTIKSLQKKEQSFSMSIKETTAKVCTSQKLCSTLGRKVSDIETQLPALLDAKMLAVSGHNFGTAKDLTEEIGALTSEKEGLEGLLNELLVLNTRNIRKLERIKDDYTRLKQELEQGETAFVTSVKENAEKYMEVLEDKLHSCGSQLLQRVWEADLEACQLLIRGFQLKETSCYVFEEEENQMDELEMTADGPSDSEKRKEGHFPKGTEWGTIPCPKHSELKEVMKDISFGAEGHLSEEFFIFSAELGEKCEAISEKLVHLEDQLQTSACRVDEGLAQSLQRELQVVKETLQTVLVQLQPAREAGEEKAGDFLCDSWCPGKQDLKE</sequence>
<protein>
    <submittedName>
        <fullName evidence="3">DISC1 protein</fullName>
    </submittedName>
</protein>
<feature type="coiled-coil region" evidence="1">
    <location>
        <begin position="434"/>
        <end position="475"/>
    </location>
</feature>
<feature type="region of interest" description="Disordered" evidence="2">
    <location>
        <begin position="1"/>
        <end position="32"/>
    </location>
</feature>
<feature type="coiled-coil region" evidence="1">
    <location>
        <begin position="583"/>
        <end position="638"/>
    </location>
</feature>
<dbReference type="GO" id="GO:0005874">
    <property type="term" value="C:microtubule"/>
    <property type="evidence" value="ECO:0007669"/>
    <property type="project" value="TreeGrafter"/>
</dbReference>
<feature type="region of interest" description="Disordered" evidence="2">
    <location>
        <begin position="278"/>
        <end position="299"/>
    </location>
</feature>
<feature type="region of interest" description="Disordered" evidence="2">
    <location>
        <begin position="703"/>
        <end position="727"/>
    </location>
</feature>
<dbReference type="GO" id="GO:0060271">
    <property type="term" value="P:cilium assembly"/>
    <property type="evidence" value="ECO:0007669"/>
    <property type="project" value="TreeGrafter"/>
</dbReference>
<gene>
    <name evidence="3" type="primary">Disc1</name>
    <name evidence="3" type="ORF">BUCABY_R14937</name>
</gene>
<name>A0A7K4YQ78_BUCAB</name>
<dbReference type="GO" id="GO:0005815">
    <property type="term" value="C:microtubule organizing center"/>
    <property type="evidence" value="ECO:0007669"/>
    <property type="project" value="TreeGrafter"/>
</dbReference>
<comment type="caution">
    <text evidence="3">The sequence shown here is derived from an EMBL/GenBank/DDBJ whole genome shotgun (WGS) entry which is preliminary data.</text>
</comment>
<feature type="compositionally biased region" description="Basic and acidic residues" evidence="2">
    <location>
        <begin position="713"/>
        <end position="724"/>
    </location>
</feature>
<dbReference type="AlphaFoldDB" id="A0A7K4YQ78"/>
<dbReference type="PANTHER" id="PTHR14332">
    <property type="entry name" value="DISRUPTED IN SCHIZOPHRENIA 1 PROTEIN"/>
    <property type="match status" value="1"/>
</dbReference>
<organism evidence="3 4">
    <name type="scientific">Bucorvus abyssinicus</name>
    <name type="common">Northern ground-hornbill</name>
    <name type="synonym">Abyssinian ground-hornbill</name>
    <dbReference type="NCBI Taxonomy" id="153643"/>
    <lineage>
        <taxon>Eukaryota</taxon>
        <taxon>Metazoa</taxon>
        <taxon>Chordata</taxon>
        <taxon>Craniata</taxon>
        <taxon>Vertebrata</taxon>
        <taxon>Euteleostomi</taxon>
        <taxon>Archelosauria</taxon>
        <taxon>Archosauria</taxon>
        <taxon>Dinosauria</taxon>
        <taxon>Saurischia</taxon>
        <taxon>Theropoda</taxon>
        <taxon>Coelurosauria</taxon>
        <taxon>Aves</taxon>
        <taxon>Neognathae</taxon>
        <taxon>Neoaves</taxon>
        <taxon>Telluraves</taxon>
        <taxon>Coraciimorphae</taxon>
        <taxon>Bucerotiformes</taxon>
        <taxon>Bucorvidae</taxon>
        <taxon>Bucorvus</taxon>
    </lineage>
</organism>
<dbReference type="GO" id="GO:0001764">
    <property type="term" value="P:neuron migration"/>
    <property type="evidence" value="ECO:0007669"/>
    <property type="project" value="TreeGrafter"/>
</dbReference>
<keyword evidence="4" id="KW-1185">Reference proteome</keyword>
<feature type="non-terminal residue" evidence="3">
    <location>
        <position position="1"/>
    </location>
</feature>
<reference evidence="3 4" key="1">
    <citation type="submission" date="2019-09" db="EMBL/GenBank/DDBJ databases">
        <title>Bird 10,000 Genomes (B10K) Project - Family phase.</title>
        <authorList>
            <person name="Zhang G."/>
        </authorList>
    </citation>
    <scope>NUCLEOTIDE SEQUENCE [LARGE SCALE GENOMIC DNA]</scope>
    <source>
        <strain evidence="3">B10K-DU-012-80</strain>
    </source>
</reference>
<accession>A0A7K4YQ78</accession>
<feature type="coiled-coil region" evidence="1">
    <location>
        <begin position="762"/>
        <end position="815"/>
    </location>
</feature>
<dbReference type="OrthoDB" id="9836442at2759"/>
<keyword evidence="1" id="KW-0175">Coiled coil</keyword>
<dbReference type="Proteomes" id="UP000551127">
    <property type="component" value="Unassembled WGS sequence"/>
</dbReference>
<evidence type="ECO:0000256" key="2">
    <source>
        <dbReference type="SAM" id="MobiDB-lite"/>
    </source>
</evidence>
<evidence type="ECO:0000313" key="4">
    <source>
        <dbReference type="Proteomes" id="UP000551127"/>
    </source>
</evidence>
<dbReference type="GO" id="GO:0045111">
    <property type="term" value="C:intermediate filament cytoskeleton"/>
    <property type="evidence" value="ECO:0007669"/>
    <property type="project" value="TreeGrafter"/>
</dbReference>
<dbReference type="EMBL" id="VYZL01003151">
    <property type="protein sequence ID" value="NWR61074.1"/>
    <property type="molecule type" value="Genomic_DNA"/>
</dbReference>
<feature type="non-terminal residue" evidence="3">
    <location>
        <position position="844"/>
    </location>
</feature>